<accession>A0A179I3D7</accession>
<comment type="caution">
    <text evidence="1">The sequence shown here is derived from an EMBL/GenBank/DDBJ whole genome shotgun (WGS) entry which is preliminary data.</text>
</comment>
<dbReference type="PANTHER" id="PTHR28230">
    <property type="entry name" value="CHROMOSOME 1, WHOLE GENOME SHOTGUN SEQUENCE"/>
    <property type="match status" value="1"/>
</dbReference>
<dbReference type="GO" id="GO:0070096">
    <property type="term" value="P:mitochondrial outer membrane translocase complex assembly"/>
    <property type="evidence" value="ECO:0007669"/>
    <property type="project" value="InterPro"/>
</dbReference>
<dbReference type="Proteomes" id="UP000243081">
    <property type="component" value="Unassembled WGS sequence"/>
</dbReference>
<dbReference type="PANTHER" id="PTHR28230:SF1">
    <property type="entry name" value="MITOCHONDRIAL IMPORT PROTEIN 2"/>
    <property type="match status" value="1"/>
</dbReference>
<name>A0A179I3D7_CORDF</name>
<keyword evidence="2" id="KW-1185">Reference proteome</keyword>
<dbReference type="InterPro" id="IPR037652">
    <property type="entry name" value="Mim2"/>
</dbReference>
<dbReference type="OMA" id="VEVRWTN"/>
<sequence>MAAADESLFMVSQTSLLEKDDDMDSLPSLSTDEIYSDDEDDAQAEWERSLEQVQLLLTMVLVPWMGKYFGRKFAYWSMLPARRLRDAALQMRRSWARYMNWAHDVEVTFTNKKAFKVAGVIEAAQSL</sequence>
<dbReference type="OrthoDB" id="5555533at2759"/>
<reference evidence="1 2" key="1">
    <citation type="submission" date="2016-03" db="EMBL/GenBank/DDBJ databases">
        <title>Fine-scale spatial genetic structure of a fungal parasite of coffee scale insects.</title>
        <authorList>
            <person name="Jackson D."/>
            <person name="Zemenick K.A."/>
            <person name="Malloure B."/>
            <person name="Quandt C.A."/>
            <person name="James T.Y."/>
        </authorList>
    </citation>
    <scope>NUCLEOTIDE SEQUENCE [LARGE SCALE GENOMIC DNA]</scope>
    <source>
        <strain evidence="1 2">UM487</strain>
    </source>
</reference>
<proteinExistence type="predicted"/>
<dbReference type="GO" id="GO:0005741">
    <property type="term" value="C:mitochondrial outer membrane"/>
    <property type="evidence" value="ECO:0007669"/>
    <property type="project" value="TreeGrafter"/>
</dbReference>
<dbReference type="EMBL" id="LUKN01003603">
    <property type="protein sequence ID" value="OAQ97226.1"/>
    <property type="molecule type" value="Genomic_DNA"/>
</dbReference>
<evidence type="ECO:0000313" key="2">
    <source>
        <dbReference type="Proteomes" id="UP000243081"/>
    </source>
</evidence>
<organism evidence="1 2">
    <name type="scientific">Cordyceps confragosa</name>
    <name type="common">Lecanicillium lecanii</name>
    <dbReference type="NCBI Taxonomy" id="2714763"/>
    <lineage>
        <taxon>Eukaryota</taxon>
        <taxon>Fungi</taxon>
        <taxon>Dikarya</taxon>
        <taxon>Ascomycota</taxon>
        <taxon>Pezizomycotina</taxon>
        <taxon>Sordariomycetes</taxon>
        <taxon>Hypocreomycetidae</taxon>
        <taxon>Hypocreales</taxon>
        <taxon>Cordycipitaceae</taxon>
        <taxon>Akanthomyces</taxon>
    </lineage>
</organism>
<protein>
    <submittedName>
        <fullName evidence="1">Uncharacterized protein</fullName>
    </submittedName>
</protein>
<dbReference type="Pfam" id="PF19117">
    <property type="entry name" value="Mim2"/>
    <property type="match status" value="1"/>
</dbReference>
<dbReference type="GO" id="GO:0045040">
    <property type="term" value="P:protein insertion into mitochondrial outer membrane"/>
    <property type="evidence" value="ECO:0007669"/>
    <property type="project" value="InterPro"/>
</dbReference>
<dbReference type="AlphaFoldDB" id="A0A179I3D7"/>
<gene>
    <name evidence="1" type="ORF">LLEC1_02985</name>
</gene>
<evidence type="ECO:0000313" key="1">
    <source>
        <dbReference type="EMBL" id="OAQ97226.1"/>
    </source>
</evidence>